<evidence type="ECO:0000313" key="12">
    <source>
        <dbReference type="EMBL" id="MFD0915409.1"/>
    </source>
</evidence>
<keyword evidence="6 9" id="KW-1133">Transmembrane helix</keyword>
<evidence type="ECO:0000256" key="6">
    <source>
        <dbReference type="ARBA" id="ARBA00022989"/>
    </source>
</evidence>
<protein>
    <submittedName>
        <fullName evidence="12">TRAP transporter large permease subunit</fullName>
    </submittedName>
</protein>
<feature type="transmembrane region" description="Helical" evidence="9">
    <location>
        <begin position="119"/>
        <end position="141"/>
    </location>
</feature>
<evidence type="ECO:0000256" key="7">
    <source>
        <dbReference type="ARBA" id="ARBA00023136"/>
    </source>
</evidence>
<dbReference type="PRINTS" id="PR00173">
    <property type="entry name" value="EDTRNSPORT"/>
</dbReference>
<keyword evidence="4 8" id="KW-0997">Cell inner membrane</keyword>
<proteinExistence type="predicted"/>
<feature type="transmembrane region" description="Helical" evidence="9">
    <location>
        <begin position="537"/>
        <end position="557"/>
    </location>
</feature>
<evidence type="ECO:0000259" key="10">
    <source>
        <dbReference type="Pfam" id="PF04290"/>
    </source>
</evidence>
<keyword evidence="13" id="KW-1185">Reference proteome</keyword>
<evidence type="ECO:0000259" key="11">
    <source>
        <dbReference type="Pfam" id="PF06808"/>
    </source>
</evidence>
<feature type="transmembrane region" description="Helical" evidence="9">
    <location>
        <begin position="331"/>
        <end position="364"/>
    </location>
</feature>
<feature type="transmembrane region" description="Helical" evidence="9">
    <location>
        <begin position="497"/>
        <end position="516"/>
    </location>
</feature>
<keyword evidence="2 8" id="KW-0813">Transport</keyword>
<feature type="transmembrane region" description="Helical" evidence="9">
    <location>
        <begin position="577"/>
        <end position="603"/>
    </location>
</feature>
<feature type="transmembrane region" description="Helical" evidence="9">
    <location>
        <begin position="409"/>
        <end position="434"/>
    </location>
</feature>
<feature type="domain" description="TRAP C4-dicarboxylate transport system permease DctM subunit" evidence="11">
    <location>
        <begin position="245"/>
        <end position="680"/>
    </location>
</feature>
<feature type="transmembrane region" description="Helical" evidence="9">
    <location>
        <begin position="615"/>
        <end position="636"/>
    </location>
</feature>
<feature type="transmembrane region" description="Helical" evidence="9">
    <location>
        <begin position="294"/>
        <end position="311"/>
    </location>
</feature>
<evidence type="ECO:0000256" key="4">
    <source>
        <dbReference type="ARBA" id="ARBA00022519"/>
    </source>
</evidence>
<feature type="transmembrane region" description="Helical" evidence="9">
    <location>
        <begin position="469"/>
        <end position="491"/>
    </location>
</feature>
<organism evidence="12 13">
    <name type="scientific">Pseudahrensia aquimaris</name>
    <dbReference type="NCBI Taxonomy" id="744461"/>
    <lineage>
        <taxon>Bacteria</taxon>
        <taxon>Pseudomonadati</taxon>
        <taxon>Pseudomonadota</taxon>
        <taxon>Alphaproteobacteria</taxon>
        <taxon>Hyphomicrobiales</taxon>
        <taxon>Ahrensiaceae</taxon>
        <taxon>Pseudahrensia</taxon>
    </lineage>
</organism>
<dbReference type="InterPro" id="IPR055348">
    <property type="entry name" value="DctQ"/>
</dbReference>
<dbReference type="Proteomes" id="UP001597101">
    <property type="component" value="Unassembled WGS sequence"/>
</dbReference>
<evidence type="ECO:0000256" key="1">
    <source>
        <dbReference type="ARBA" id="ARBA00004429"/>
    </source>
</evidence>
<keyword evidence="7 9" id="KW-0472">Membrane</keyword>
<evidence type="ECO:0000256" key="9">
    <source>
        <dbReference type="SAM" id="Phobius"/>
    </source>
</evidence>
<dbReference type="RefSeq" id="WP_377211253.1">
    <property type="nucleotide sequence ID" value="NZ_JBHTJV010000002.1"/>
</dbReference>
<keyword evidence="3" id="KW-1003">Cell membrane</keyword>
<feature type="transmembrane region" description="Helical" evidence="9">
    <location>
        <begin position="214"/>
        <end position="234"/>
    </location>
</feature>
<gene>
    <name evidence="12" type="ORF">ACFQ14_03215</name>
</gene>
<feature type="transmembrane region" description="Helical" evidence="9">
    <location>
        <begin position="81"/>
        <end position="98"/>
    </location>
</feature>
<evidence type="ECO:0000313" key="13">
    <source>
        <dbReference type="Proteomes" id="UP001597101"/>
    </source>
</evidence>
<feature type="transmembrane region" description="Helical" evidence="9">
    <location>
        <begin position="39"/>
        <end position="61"/>
    </location>
</feature>
<evidence type="ECO:0000256" key="3">
    <source>
        <dbReference type="ARBA" id="ARBA00022475"/>
    </source>
</evidence>
<comment type="function">
    <text evidence="8">Part of the tripartite ATP-independent periplasmic (TRAP) transport system.</text>
</comment>
<feature type="transmembrane region" description="Helical" evidence="9">
    <location>
        <begin position="376"/>
        <end position="403"/>
    </location>
</feature>
<dbReference type="Pfam" id="PF04290">
    <property type="entry name" value="DctQ"/>
    <property type="match status" value="1"/>
</dbReference>
<feature type="transmembrane region" description="Helical" evidence="9">
    <location>
        <begin position="172"/>
        <end position="193"/>
    </location>
</feature>
<feature type="domain" description="Tripartite ATP-independent periplasmic transporters DctQ component" evidence="10">
    <location>
        <begin position="57"/>
        <end position="194"/>
    </location>
</feature>
<evidence type="ECO:0000256" key="2">
    <source>
        <dbReference type="ARBA" id="ARBA00022448"/>
    </source>
</evidence>
<dbReference type="InterPro" id="IPR010656">
    <property type="entry name" value="DctM"/>
</dbReference>
<feature type="transmembrane region" description="Helical" evidence="9">
    <location>
        <begin position="240"/>
        <end position="273"/>
    </location>
</feature>
<comment type="caution">
    <text evidence="12">The sequence shown here is derived from an EMBL/GenBank/DDBJ whole genome shotgun (WGS) entry which is preliminary data.</text>
</comment>
<dbReference type="EMBL" id="JBHTJV010000002">
    <property type="protein sequence ID" value="MFD0915409.1"/>
    <property type="molecule type" value="Genomic_DNA"/>
</dbReference>
<name>A0ABW3FBZ4_9HYPH</name>
<reference evidence="13" key="1">
    <citation type="journal article" date="2019" name="Int. J. Syst. Evol. Microbiol.">
        <title>The Global Catalogue of Microorganisms (GCM) 10K type strain sequencing project: providing services to taxonomists for standard genome sequencing and annotation.</title>
        <authorList>
            <consortium name="The Broad Institute Genomics Platform"/>
            <consortium name="The Broad Institute Genome Sequencing Center for Infectious Disease"/>
            <person name="Wu L."/>
            <person name="Ma J."/>
        </authorList>
    </citation>
    <scope>NUCLEOTIDE SEQUENCE [LARGE SCALE GENOMIC DNA]</scope>
    <source>
        <strain evidence="13">CCUG 60023</strain>
    </source>
</reference>
<evidence type="ECO:0000256" key="8">
    <source>
        <dbReference type="RuleBase" id="RU369079"/>
    </source>
</evidence>
<sequence length="685" mass="72622">MRFLIKTPWRHVAGATPSGIPSAWSRRTVLTGRLPFQPLANLSAVLSIAGTIWTVAIMFLITADLLGRSIFNSPLPRVPEIVGYSIVAIVFLQVADSIRHGRLARSDAFLDGIEMRTPAAAGLFFFVFHLVGAAIMALIAYGTLPDLQEAWIYDDYFGSQGDFAVAVWPFRAIVVICATIAAAEFLVQAWLSLRAVMKDEPEHPDAHRGAPKGYTAIAIFALIGACSAALLLSASDGFAIAAILVVLMVLIVLIGMPIATALAALSFVGVWLLRGDLESAINMLKIAATGSIQNQLFGVVPLFVLMGMLVHEARVGRDAFDVCQWLLGRLLGGLGVATVAANTVFAAITGISIASAVVFTRVAVPPMLEHGYSARFAVGVVAGSSVLGMLIPPSLLLIVYGIIAEVSVGALFTAAIVPGLILATGFCFMIYGLARWVPSFVGNLDRIISTDFPSAWSRTPAQTETPRSALLKLTPIAFLVVSVLGGIYGGFFTPTEAGAVGAVLALIVYAIKAALLPGMSSWGALWRVMIETGQISVSILLLIIAANMYTRMIALSGLPADLVGLATSADLQLMTLIVVYLIALLLMGMVLDSVSIMLITLPLMLPLLVSFNVDLIWFGIVTVIAIEVGLLTPPLGLSVYVVKAALGNTQVTLRDIFIGTSPFVAAMLFMIALLLLFPQMTSVLR</sequence>
<evidence type="ECO:0000256" key="5">
    <source>
        <dbReference type="ARBA" id="ARBA00022692"/>
    </source>
</evidence>
<dbReference type="InterPro" id="IPR004681">
    <property type="entry name" value="TRAP_DctM"/>
</dbReference>
<dbReference type="PANTHER" id="PTHR33362">
    <property type="entry name" value="SIALIC ACID TRAP TRANSPORTER PERMEASE PROTEIN SIAT-RELATED"/>
    <property type="match status" value="1"/>
</dbReference>
<dbReference type="Pfam" id="PF06808">
    <property type="entry name" value="DctM"/>
    <property type="match status" value="1"/>
</dbReference>
<dbReference type="PANTHER" id="PTHR33362:SF5">
    <property type="entry name" value="C4-DICARBOXYLATE TRAP TRANSPORTER LARGE PERMEASE PROTEIN DCTM"/>
    <property type="match status" value="1"/>
</dbReference>
<comment type="subcellular location">
    <subcellularLocation>
        <location evidence="1 8">Cell inner membrane</location>
        <topology evidence="1 8">Multi-pass membrane protein</topology>
    </subcellularLocation>
</comment>
<keyword evidence="5 9" id="KW-0812">Transmembrane</keyword>
<accession>A0ABW3FBZ4</accession>
<feature type="transmembrane region" description="Helical" evidence="9">
    <location>
        <begin position="656"/>
        <end position="677"/>
    </location>
</feature>